<feature type="non-terminal residue" evidence="1">
    <location>
        <position position="251"/>
    </location>
</feature>
<dbReference type="EMBL" id="BART01020882">
    <property type="protein sequence ID" value="GAG93454.1"/>
    <property type="molecule type" value="Genomic_DNA"/>
</dbReference>
<sequence length="251" mass="29738">MDEFKVENLKKEFFSFEGISIDLFTNLLDYLGKNAFNRFISQAKEINKTLDFFLDKVIFYPEINHVQSELNSELDTGHFSIGISNGEFSLNLKMLQLFSLDFIIDRQQIKLIETSKVTKSRMKAIFDKICDTKFKQEEGIWDFSVFGSNEEVDEYDLKKTFPMLFYYNFLFIIGHELGHRFYKYFSPHIQERLAEIKNFINIYLDKEGLKDMVSPRKISDWTEELFSDYFGMDLAIRTLLKKSEDFLAYLG</sequence>
<reference evidence="1" key="1">
    <citation type="journal article" date="2014" name="Front. Microbiol.">
        <title>High frequency of phylogenetically diverse reductive dehalogenase-homologous genes in deep subseafloor sedimentary metagenomes.</title>
        <authorList>
            <person name="Kawai M."/>
            <person name="Futagami T."/>
            <person name="Toyoda A."/>
            <person name="Takaki Y."/>
            <person name="Nishi S."/>
            <person name="Hori S."/>
            <person name="Arai W."/>
            <person name="Tsubouchi T."/>
            <person name="Morono Y."/>
            <person name="Uchiyama I."/>
            <person name="Ito T."/>
            <person name="Fujiyama A."/>
            <person name="Inagaki F."/>
            <person name="Takami H."/>
        </authorList>
    </citation>
    <scope>NUCLEOTIDE SEQUENCE</scope>
    <source>
        <strain evidence="1">Expedition CK06-06</strain>
    </source>
</reference>
<organism evidence="1">
    <name type="scientific">marine sediment metagenome</name>
    <dbReference type="NCBI Taxonomy" id="412755"/>
    <lineage>
        <taxon>unclassified sequences</taxon>
        <taxon>metagenomes</taxon>
        <taxon>ecological metagenomes</taxon>
    </lineage>
</organism>
<protein>
    <submittedName>
        <fullName evidence="1">Uncharacterized protein</fullName>
    </submittedName>
</protein>
<accession>X1BC21</accession>
<dbReference type="AlphaFoldDB" id="X1BC21"/>
<comment type="caution">
    <text evidence="1">The sequence shown here is derived from an EMBL/GenBank/DDBJ whole genome shotgun (WGS) entry which is preliminary data.</text>
</comment>
<proteinExistence type="predicted"/>
<name>X1BC21_9ZZZZ</name>
<gene>
    <name evidence="1" type="ORF">S01H4_38687</name>
</gene>
<evidence type="ECO:0000313" key="1">
    <source>
        <dbReference type="EMBL" id="GAG93454.1"/>
    </source>
</evidence>